<name>A0AAV4TZ10_9ARAC</name>
<gene>
    <name evidence="2" type="ORF">CDAR_561401</name>
</gene>
<accession>A0AAV4TZ10</accession>
<comment type="caution">
    <text evidence="2">The sequence shown here is derived from an EMBL/GenBank/DDBJ whole genome shotgun (WGS) entry which is preliminary data.</text>
</comment>
<proteinExistence type="predicted"/>
<feature type="compositionally biased region" description="Polar residues" evidence="1">
    <location>
        <begin position="1"/>
        <end position="12"/>
    </location>
</feature>
<dbReference type="AlphaFoldDB" id="A0AAV4TZ10"/>
<sequence length="109" mass="12056">MWVIVTKTSFGESRTKAGEGVPVASDPERSRPDIDPPSQGRTSIWTHPVNKTRCFFLESNRAVGGRRNGKGGFSFDGECCSRKDRASFHSWTCCSQKPAVPLINEILIL</sequence>
<dbReference type="EMBL" id="BPLQ01010425">
    <property type="protein sequence ID" value="GIY50692.1"/>
    <property type="molecule type" value="Genomic_DNA"/>
</dbReference>
<evidence type="ECO:0000256" key="1">
    <source>
        <dbReference type="SAM" id="MobiDB-lite"/>
    </source>
</evidence>
<evidence type="ECO:0000313" key="2">
    <source>
        <dbReference type="EMBL" id="GIY50692.1"/>
    </source>
</evidence>
<reference evidence="2 3" key="1">
    <citation type="submission" date="2021-06" db="EMBL/GenBank/DDBJ databases">
        <title>Caerostris darwini draft genome.</title>
        <authorList>
            <person name="Kono N."/>
            <person name="Arakawa K."/>
        </authorList>
    </citation>
    <scope>NUCLEOTIDE SEQUENCE [LARGE SCALE GENOMIC DNA]</scope>
</reference>
<feature type="region of interest" description="Disordered" evidence="1">
    <location>
        <begin position="1"/>
        <end position="44"/>
    </location>
</feature>
<dbReference type="Proteomes" id="UP001054837">
    <property type="component" value="Unassembled WGS sequence"/>
</dbReference>
<protein>
    <submittedName>
        <fullName evidence="2">Uncharacterized protein</fullName>
    </submittedName>
</protein>
<evidence type="ECO:0000313" key="3">
    <source>
        <dbReference type="Proteomes" id="UP001054837"/>
    </source>
</evidence>
<keyword evidence="3" id="KW-1185">Reference proteome</keyword>
<organism evidence="2 3">
    <name type="scientific">Caerostris darwini</name>
    <dbReference type="NCBI Taxonomy" id="1538125"/>
    <lineage>
        <taxon>Eukaryota</taxon>
        <taxon>Metazoa</taxon>
        <taxon>Ecdysozoa</taxon>
        <taxon>Arthropoda</taxon>
        <taxon>Chelicerata</taxon>
        <taxon>Arachnida</taxon>
        <taxon>Araneae</taxon>
        <taxon>Araneomorphae</taxon>
        <taxon>Entelegynae</taxon>
        <taxon>Araneoidea</taxon>
        <taxon>Araneidae</taxon>
        <taxon>Caerostris</taxon>
    </lineage>
</organism>